<sequence length="434" mass="50290">MNTKVKRRLFLLIGIFFLFVIVISVYNREKINSKKIAEREAREKVLDGHKPITSKIGNFVWLYGYKKNSSANYDYFKSQIQLAKKTDLKYVVLPMVFKGTYVKNGKFDFKEFDKVMKLVKKYKLKPIIVFSAVSSKDDHMYKTKKQIILKKYGNLVLSAIKRYKNCGVVWQMWNEPNGLFWFNQSTDGNNAALVMDWLKFEKRIFGWVRKYDPKSVFLGGAFGGNYRDASKVMSIALSKGMLKHVDAIANHPYVSENESDNGAPENLLRVNSRSYLESLTNNKKIKKSLKSIPLVTTEFGYSMGKTHQGQWSEREQADYLARGMFILDMMHQPIISLFSLVDVGNTEQWGLYKGTDSAYLSKESGRLIMQLLSNLDGYSFNKRISQNSKRDFILRYSKKNKKDRYVCWTMDSTHTIRVANQDVILSATPQIVYR</sequence>
<dbReference type="EMBL" id="JBHSSC010000004">
    <property type="protein sequence ID" value="MFC6179784.1"/>
    <property type="molecule type" value="Genomic_DNA"/>
</dbReference>
<dbReference type="SUPFAM" id="SSF51445">
    <property type="entry name" value="(Trans)glycosidases"/>
    <property type="match status" value="1"/>
</dbReference>
<dbReference type="PANTHER" id="PTHR12631">
    <property type="entry name" value="ALPHA-L-IDURONIDASE"/>
    <property type="match status" value="1"/>
</dbReference>
<evidence type="ECO:0000313" key="2">
    <source>
        <dbReference type="EMBL" id="MFC6179784.1"/>
    </source>
</evidence>
<dbReference type="InterPro" id="IPR017853">
    <property type="entry name" value="GH"/>
</dbReference>
<gene>
    <name evidence="2" type="ORF">ACFP5Y_00745</name>
</gene>
<keyword evidence="1" id="KW-0472">Membrane</keyword>
<reference evidence="3" key="1">
    <citation type="journal article" date="2019" name="Int. J. Syst. Evol. Microbiol.">
        <title>The Global Catalogue of Microorganisms (GCM) 10K type strain sequencing project: providing services to taxonomists for standard genome sequencing and annotation.</title>
        <authorList>
            <consortium name="The Broad Institute Genomics Platform"/>
            <consortium name="The Broad Institute Genome Sequencing Center for Infectious Disease"/>
            <person name="Wu L."/>
            <person name="Ma J."/>
        </authorList>
    </citation>
    <scope>NUCLEOTIDE SEQUENCE [LARGE SCALE GENOMIC DNA]</scope>
    <source>
        <strain evidence="3">CCM 8933</strain>
    </source>
</reference>
<proteinExistence type="predicted"/>
<dbReference type="PANTHER" id="PTHR12631:SF10">
    <property type="entry name" value="BETA-XYLOSIDASE-LIKE PROTEIN-RELATED"/>
    <property type="match status" value="1"/>
</dbReference>
<evidence type="ECO:0008006" key="4">
    <source>
        <dbReference type="Google" id="ProtNLM"/>
    </source>
</evidence>
<organism evidence="2 3">
    <name type="scientific">Lactiplantibacillus daowaiensis</name>
    <dbReference type="NCBI Taxonomy" id="2559918"/>
    <lineage>
        <taxon>Bacteria</taxon>
        <taxon>Bacillati</taxon>
        <taxon>Bacillota</taxon>
        <taxon>Bacilli</taxon>
        <taxon>Lactobacillales</taxon>
        <taxon>Lactobacillaceae</taxon>
        <taxon>Lactiplantibacillus</taxon>
    </lineage>
</organism>
<dbReference type="Gene3D" id="3.20.20.80">
    <property type="entry name" value="Glycosidases"/>
    <property type="match status" value="1"/>
</dbReference>
<protein>
    <recommendedName>
        <fullName evidence="4">Glycoside hydrolase family 5 domain-containing protein</fullName>
    </recommendedName>
</protein>
<accession>A0ABW1RWG3</accession>
<name>A0ABW1RWG3_9LACO</name>
<dbReference type="Proteomes" id="UP001596282">
    <property type="component" value="Unassembled WGS sequence"/>
</dbReference>
<keyword evidence="3" id="KW-1185">Reference proteome</keyword>
<keyword evidence="1" id="KW-0812">Transmembrane</keyword>
<keyword evidence="1" id="KW-1133">Transmembrane helix</keyword>
<evidence type="ECO:0000256" key="1">
    <source>
        <dbReference type="SAM" id="Phobius"/>
    </source>
</evidence>
<dbReference type="InterPro" id="IPR051923">
    <property type="entry name" value="Glycosyl_Hydrolase_39"/>
</dbReference>
<comment type="caution">
    <text evidence="2">The sequence shown here is derived from an EMBL/GenBank/DDBJ whole genome shotgun (WGS) entry which is preliminary data.</text>
</comment>
<feature type="transmembrane region" description="Helical" evidence="1">
    <location>
        <begin position="9"/>
        <end position="26"/>
    </location>
</feature>
<dbReference type="RefSeq" id="WP_171001442.1">
    <property type="nucleotide sequence ID" value="NZ_BJDJ01000007.1"/>
</dbReference>
<evidence type="ECO:0000313" key="3">
    <source>
        <dbReference type="Proteomes" id="UP001596282"/>
    </source>
</evidence>